<evidence type="ECO:0000256" key="1">
    <source>
        <dbReference type="PIRSR" id="PIRSR605019-1"/>
    </source>
</evidence>
<dbReference type="AlphaFoldDB" id="A0A2N1PPZ5"/>
<gene>
    <name evidence="2" type="ORF">CVV64_09890</name>
</gene>
<keyword evidence="1" id="KW-0479">Metal-binding</keyword>
<dbReference type="EMBL" id="PGXC01000006">
    <property type="protein sequence ID" value="PKK90362.1"/>
    <property type="molecule type" value="Genomic_DNA"/>
</dbReference>
<dbReference type="InterPro" id="IPR005019">
    <property type="entry name" value="Adenine_glyco"/>
</dbReference>
<accession>A0A2N1PPZ5</accession>
<feature type="binding site" evidence="1">
    <location>
        <position position="179"/>
    </location>
    <ligand>
        <name>Zn(2+)</name>
        <dbReference type="ChEBI" id="CHEBI:29105"/>
    </ligand>
</feature>
<reference evidence="2 3" key="1">
    <citation type="journal article" date="2017" name="ISME J.">
        <title>Potential for microbial H2 and metal transformations associated with novel bacteria and archaea in deep terrestrial subsurface sediments.</title>
        <authorList>
            <person name="Hernsdorf A.W."/>
            <person name="Amano Y."/>
            <person name="Miyakawa K."/>
            <person name="Ise K."/>
            <person name="Suzuki Y."/>
            <person name="Anantharaman K."/>
            <person name="Probst A."/>
            <person name="Burstein D."/>
            <person name="Thomas B.C."/>
            <person name="Banfield J.F."/>
        </authorList>
    </citation>
    <scope>NUCLEOTIDE SEQUENCE [LARGE SCALE GENOMIC DNA]</scope>
    <source>
        <strain evidence="2">HGW-Wallbacteria-1</strain>
    </source>
</reference>
<feature type="binding site" evidence="1">
    <location>
        <position position="4"/>
    </location>
    <ligand>
        <name>Zn(2+)</name>
        <dbReference type="ChEBI" id="CHEBI:29105"/>
    </ligand>
</feature>
<dbReference type="SUPFAM" id="SSF48150">
    <property type="entry name" value="DNA-glycosylase"/>
    <property type="match status" value="1"/>
</dbReference>
<dbReference type="Gene3D" id="1.10.340.30">
    <property type="entry name" value="Hypothetical protein, domain 2"/>
    <property type="match status" value="1"/>
</dbReference>
<dbReference type="GO" id="GO:0006284">
    <property type="term" value="P:base-excision repair"/>
    <property type="evidence" value="ECO:0007669"/>
    <property type="project" value="InterPro"/>
</dbReference>
<feature type="binding site" evidence="1">
    <location>
        <position position="175"/>
    </location>
    <ligand>
        <name>Zn(2+)</name>
        <dbReference type="ChEBI" id="CHEBI:29105"/>
    </ligand>
</feature>
<proteinExistence type="predicted"/>
<feature type="binding site" evidence="1">
    <location>
        <position position="17"/>
    </location>
    <ligand>
        <name>Zn(2+)</name>
        <dbReference type="ChEBI" id="CHEBI:29105"/>
    </ligand>
</feature>
<comment type="caution">
    <text evidence="2">The sequence shown here is derived from an EMBL/GenBank/DDBJ whole genome shotgun (WGS) entry which is preliminary data.</text>
</comment>
<dbReference type="GO" id="GO:0046872">
    <property type="term" value="F:metal ion binding"/>
    <property type="evidence" value="ECO:0007669"/>
    <property type="project" value="UniProtKB-KW"/>
</dbReference>
<evidence type="ECO:0000313" key="3">
    <source>
        <dbReference type="Proteomes" id="UP000233256"/>
    </source>
</evidence>
<dbReference type="InterPro" id="IPR011257">
    <property type="entry name" value="DNA_glycosylase"/>
</dbReference>
<dbReference type="GO" id="GO:0008725">
    <property type="term" value="F:DNA-3-methyladenine glycosylase activity"/>
    <property type="evidence" value="ECO:0007669"/>
    <property type="project" value="InterPro"/>
</dbReference>
<dbReference type="Proteomes" id="UP000233256">
    <property type="component" value="Unassembled WGS sequence"/>
</dbReference>
<name>A0A2N1PPZ5_9BACT</name>
<organism evidence="2 3">
    <name type="scientific">Candidatus Wallbacteria bacterium HGW-Wallbacteria-1</name>
    <dbReference type="NCBI Taxonomy" id="2013854"/>
    <lineage>
        <taxon>Bacteria</taxon>
        <taxon>Candidatus Walliibacteriota</taxon>
    </lineage>
</organism>
<evidence type="ECO:0000313" key="2">
    <source>
        <dbReference type="EMBL" id="PKK90362.1"/>
    </source>
</evidence>
<sequence length="190" mass="22098">MNRCPWCLGNDIYEKYHDMEWGNPVTDDSVHFEFLVLESAQAGLSWLTVLKKREAYRRLFANFNPEIVASFNQTKIEELLTDSGIIRNRKKIEAAVRNAAMFLEIQSEFGSFNNYIWQFVDGKPLINHWQNLSQLPCKTELSDRISKDLKKRGFSFLGSTIIYSHLQATGIINDHLISCFRHPDNLIRVQ</sequence>
<keyword evidence="1" id="KW-0862">Zinc</keyword>
<dbReference type="InterPro" id="IPR052891">
    <property type="entry name" value="DNA-3mA_glycosylase"/>
</dbReference>
<dbReference type="PANTHER" id="PTHR30037">
    <property type="entry name" value="DNA-3-METHYLADENINE GLYCOSYLASE 1"/>
    <property type="match status" value="1"/>
</dbReference>
<protein>
    <submittedName>
        <fullName evidence="2">DNA-3-methyladenine glycosylase I</fullName>
    </submittedName>
</protein>
<dbReference type="Pfam" id="PF03352">
    <property type="entry name" value="Adenine_glyco"/>
    <property type="match status" value="1"/>
</dbReference>
<dbReference type="PANTHER" id="PTHR30037:SF4">
    <property type="entry name" value="DNA-3-METHYLADENINE GLYCOSYLASE I"/>
    <property type="match status" value="1"/>
</dbReference>